<name>K5BCE9_MYCHD</name>
<dbReference type="STRING" id="1122247.GCA_000379865_03440"/>
<dbReference type="Pfam" id="PF00440">
    <property type="entry name" value="TetR_N"/>
    <property type="match status" value="1"/>
</dbReference>
<dbReference type="SUPFAM" id="SSF46689">
    <property type="entry name" value="Homeodomain-like"/>
    <property type="match status" value="1"/>
</dbReference>
<feature type="region of interest" description="Disordered" evidence="3">
    <location>
        <begin position="1"/>
        <end position="20"/>
    </location>
</feature>
<comment type="caution">
    <text evidence="2">Lacks conserved residue(s) required for the propagation of feature annotation.</text>
</comment>
<dbReference type="Proteomes" id="UP000006265">
    <property type="component" value="Unassembled WGS sequence"/>
</dbReference>
<dbReference type="Gene3D" id="1.10.357.10">
    <property type="entry name" value="Tetracycline Repressor, domain 2"/>
    <property type="match status" value="1"/>
</dbReference>
<accession>K5BCE9</accession>
<evidence type="ECO:0000256" key="3">
    <source>
        <dbReference type="SAM" id="MobiDB-lite"/>
    </source>
</evidence>
<dbReference type="GO" id="GO:0003677">
    <property type="term" value="F:DNA binding"/>
    <property type="evidence" value="ECO:0007669"/>
    <property type="project" value="UniProtKB-UniRule"/>
</dbReference>
<evidence type="ECO:0000313" key="4">
    <source>
        <dbReference type="EMBL" id="EKF25150.1"/>
    </source>
</evidence>
<dbReference type="InterPro" id="IPR009057">
    <property type="entry name" value="Homeodomain-like_sf"/>
</dbReference>
<evidence type="ECO:0000256" key="2">
    <source>
        <dbReference type="PROSITE-ProRule" id="PRU00335"/>
    </source>
</evidence>
<keyword evidence="1 2" id="KW-0238">DNA-binding</keyword>
<dbReference type="PATRIC" id="fig|1122247.3.peg.858"/>
<evidence type="ECO:0000256" key="1">
    <source>
        <dbReference type="ARBA" id="ARBA00023125"/>
    </source>
</evidence>
<sequence>MTGPGTGARLRRTPRQQRSRAMVERILDAGERVLISHGFDGASTNRIAAAAGISR</sequence>
<gene>
    <name evidence="4" type="ORF">C731_0893</name>
</gene>
<keyword evidence="5" id="KW-1185">Reference proteome</keyword>
<proteinExistence type="predicted"/>
<protein>
    <submittedName>
        <fullName evidence="4">Bacterial regulatory s, tetR family protein</fullName>
    </submittedName>
</protein>
<comment type="caution">
    <text evidence="4">The sequence shown here is derived from an EMBL/GenBank/DDBJ whole genome shotgun (WGS) entry which is preliminary data.</text>
</comment>
<organism evidence="4 5">
    <name type="scientific">Mycolicibacterium hassiacum (strain DSM 44199 / CIP 105218 / JCM 12690 / 3849)</name>
    <name type="common">Mycobacterium hassiacum</name>
    <dbReference type="NCBI Taxonomy" id="1122247"/>
    <lineage>
        <taxon>Bacteria</taxon>
        <taxon>Bacillati</taxon>
        <taxon>Actinomycetota</taxon>
        <taxon>Actinomycetes</taxon>
        <taxon>Mycobacteriales</taxon>
        <taxon>Mycobacteriaceae</taxon>
        <taxon>Mycolicibacterium</taxon>
    </lineage>
</organism>
<feature type="compositionally biased region" description="Basic residues" evidence="3">
    <location>
        <begin position="9"/>
        <end position="18"/>
    </location>
</feature>
<dbReference type="AlphaFoldDB" id="K5BCE9"/>
<evidence type="ECO:0000313" key="5">
    <source>
        <dbReference type="Proteomes" id="UP000006265"/>
    </source>
</evidence>
<dbReference type="EMBL" id="AMRA01000023">
    <property type="protein sequence ID" value="EKF25150.1"/>
    <property type="molecule type" value="Genomic_DNA"/>
</dbReference>
<dbReference type="RefSeq" id="WP_005625106.1">
    <property type="nucleotide sequence ID" value="NZ_AMRA01000023.1"/>
</dbReference>
<dbReference type="PROSITE" id="PS50977">
    <property type="entry name" value="HTH_TETR_2"/>
    <property type="match status" value="1"/>
</dbReference>
<reference evidence="4 5" key="1">
    <citation type="journal article" date="2012" name="J. Bacteriol.">
        <title>Genome sequence of Mycobacterium hassiacum DSM 44199, a rare source of heat-stable mycobacterial proteins.</title>
        <authorList>
            <person name="Tiago I."/>
            <person name="Maranha A."/>
            <person name="Mendes V."/>
            <person name="Alarico S."/>
            <person name="Moynihan P.J."/>
            <person name="Clarke A.J."/>
            <person name="Macedo-Ribeiro S."/>
            <person name="Pereira P.J."/>
            <person name="Empadinhas N."/>
        </authorList>
    </citation>
    <scope>NUCLEOTIDE SEQUENCE [LARGE SCALE GENOMIC DNA]</scope>
    <source>
        <strain evidence="5">DSM 44199 / CIP 105218 / JCM 12690 / 3849</strain>
    </source>
</reference>
<dbReference type="InterPro" id="IPR001647">
    <property type="entry name" value="HTH_TetR"/>
</dbReference>